<dbReference type="GO" id="GO:0006865">
    <property type="term" value="P:amino acid transport"/>
    <property type="evidence" value="ECO:0007669"/>
    <property type="project" value="UniProtKB-KW"/>
</dbReference>
<dbReference type="OrthoDB" id="5341635at2"/>
<dbReference type="KEGG" id="paro:CUV01_08795"/>
<organism evidence="2 3">
    <name type="scientific">Paracoccus tegillarcae</name>
    <dbReference type="NCBI Taxonomy" id="1529068"/>
    <lineage>
        <taxon>Bacteria</taxon>
        <taxon>Pseudomonadati</taxon>
        <taxon>Pseudomonadota</taxon>
        <taxon>Alphaproteobacteria</taxon>
        <taxon>Rhodobacterales</taxon>
        <taxon>Paracoccaceae</taxon>
        <taxon>Paracoccus</taxon>
    </lineage>
</organism>
<dbReference type="AlphaFoldDB" id="A0A2K9F7W8"/>
<dbReference type="SUPFAM" id="SSF53822">
    <property type="entry name" value="Periplasmic binding protein-like I"/>
    <property type="match status" value="1"/>
</dbReference>
<evidence type="ECO:0000313" key="3">
    <source>
        <dbReference type="Proteomes" id="UP000233742"/>
    </source>
</evidence>
<gene>
    <name evidence="2" type="ORF">CUV01_08795</name>
</gene>
<dbReference type="Proteomes" id="UP000233742">
    <property type="component" value="Chromosome"/>
</dbReference>
<keyword evidence="3" id="KW-1185">Reference proteome</keyword>
<dbReference type="NCBIfam" id="TIGR03863">
    <property type="entry name" value="PQQ_ABC_bind"/>
    <property type="match status" value="1"/>
</dbReference>
<name>A0A2K9F7W8_9RHOB</name>
<keyword evidence="1" id="KW-0813">Transport</keyword>
<dbReference type="PANTHER" id="PTHR30483:SF6">
    <property type="entry name" value="PERIPLASMIC BINDING PROTEIN OF ABC TRANSPORTER FOR NATURAL AMINO ACIDS"/>
    <property type="match status" value="1"/>
</dbReference>
<dbReference type="EMBL" id="CP025408">
    <property type="protein sequence ID" value="AUH35321.1"/>
    <property type="molecule type" value="Genomic_DNA"/>
</dbReference>
<reference evidence="2 3" key="1">
    <citation type="submission" date="2017-12" db="EMBL/GenBank/DDBJ databases">
        <authorList>
            <person name="Hurst M.R.H."/>
        </authorList>
    </citation>
    <scope>NUCLEOTIDE SEQUENCE [LARGE SCALE GENOMIC DNA]</scope>
    <source>
        <strain evidence="2 3">BM15</strain>
    </source>
</reference>
<dbReference type="Gene3D" id="3.40.50.2300">
    <property type="match status" value="2"/>
</dbReference>
<protein>
    <submittedName>
        <fullName evidence="2">Branched-chain amino acid ABC transporter substrate-binding protein</fullName>
    </submittedName>
</protein>
<dbReference type="PANTHER" id="PTHR30483">
    <property type="entry name" value="LEUCINE-SPECIFIC-BINDING PROTEIN"/>
    <property type="match status" value="1"/>
</dbReference>
<dbReference type="InterPro" id="IPR051010">
    <property type="entry name" value="BCAA_transport"/>
</dbReference>
<evidence type="ECO:0000256" key="1">
    <source>
        <dbReference type="ARBA" id="ARBA00022970"/>
    </source>
</evidence>
<proteinExistence type="predicted"/>
<sequence length="376" mass="40932">MTGPLWAETLPVPIGWLKVEQPAPPVLSNLATKADDLGVAGARLGLADNATTGSFMGHDYKLTETLVPEGEDPLAAARAALADTPLLLIDAPADIIVQIADLPEARSAVLFNTARGEDRLRQQDCRANLLHTAPSDAMLSDALMQFISARRWSRLALIQGGHPGDAEFAAALDASATKFGQKIEARKTWEFDADMRRNASAEVPLFTQDLGEYDLLLLADTLDDFDRYIPYNTWLPRPTAGTEGIVATAWSPVVEQWGAAQLQGRFDELAGRDMQAQDYAAWAAVRSIGEAVTRSGVADPSALRDFLLSDDFELAGFKGRQQSFRDWDGQMRQPIPLVHDRAVVAQAPLEGFMHQQTELDTMGADRPETTCTAFAN</sequence>
<keyword evidence="1" id="KW-0029">Amino-acid transport</keyword>
<accession>A0A2K9F7W8</accession>
<dbReference type="InterPro" id="IPR022478">
    <property type="entry name" value="ABC_transptr_sub-bd_PQQ"/>
</dbReference>
<dbReference type="InterPro" id="IPR028082">
    <property type="entry name" value="Peripla_BP_I"/>
</dbReference>
<evidence type="ECO:0000313" key="2">
    <source>
        <dbReference type="EMBL" id="AUH35321.1"/>
    </source>
</evidence>